<evidence type="ECO:0000256" key="5">
    <source>
        <dbReference type="ARBA" id="ARBA00012968"/>
    </source>
</evidence>
<dbReference type="InterPro" id="IPR013651">
    <property type="entry name" value="ATP-grasp_RimK-type"/>
</dbReference>
<comment type="pathway">
    <text evidence="2">Cell wall biogenesis; peptidoglycan biosynthesis.</text>
</comment>
<dbReference type="NCBIfam" id="TIGR02068">
    <property type="entry name" value="cya_phycin_syn"/>
    <property type="match status" value="1"/>
</dbReference>
<comment type="caution">
    <text evidence="16">The sequence shown here is derived from an EMBL/GenBank/DDBJ whole genome shotgun (WGS) entry which is preliminary data.</text>
</comment>
<keyword evidence="9 14" id="KW-0547">Nucleotide-binding</keyword>
<feature type="domain" description="ATP-grasp" evidence="15">
    <location>
        <begin position="219"/>
        <end position="472"/>
    </location>
</feature>
<evidence type="ECO:0000256" key="1">
    <source>
        <dbReference type="ARBA" id="ARBA00003184"/>
    </source>
</evidence>
<evidence type="ECO:0000256" key="8">
    <source>
        <dbReference type="ARBA" id="ARBA00022598"/>
    </source>
</evidence>
<dbReference type="InterPro" id="IPR011810">
    <property type="entry name" value="Cya_phycin_syn"/>
</dbReference>
<evidence type="ECO:0000256" key="13">
    <source>
        <dbReference type="ARBA" id="ARBA00048425"/>
    </source>
</evidence>
<evidence type="ECO:0000256" key="12">
    <source>
        <dbReference type="ARBA" id="ARBA00048094"/>
    </source>
</evidence>
<dbReference type="GO" id="GO:0046872">
    <property type="term" value="F:metal ion binding"/>
    <property type="evidence" value="ECO:0007669"/>
    <property type="project" value="InterPro"/>
</dbReference>
<evidence type="ECO:0000256" key="2">
    <source>
        <dbReference type="ARBA" id="ARBA00004752"/>
    </source>
</evidence>
<evidence type="ECO:0000256" key="7">
    <source>
        <dbReference type="ARBA" id="ARBA00022036"/>
    </source>
</evidence>
<comment type="similarity">
    <text evidence="3">In the C-terminal section; belongs to the MurCDEF family.</text>
</comment>
<keyword evidence="8" id="KW-0436">Ligase</keyword>
<protein>
    <recommendedName>
        <fullName evidence="7">Cyanophycin synthetase</fullName>
        <ecNumber evidence="6">6.3.2.29</ecNumber>
        <ecNumber evidence="5">6.3.2.30</ecNumber>
    </recommendedName>
    <alternativeName>
        <fullName evidence="11">Cyanophycin synthase</fullName>
    </alternativeName>
</protein>
<dbReference type="PANTHER" id="PTHR23135:SF18">
    <property type="entry name" value="CYANOPHYCIN SYNTHETASE"/>
    <property type="match status" value="1"/>
</dbReference>
<dbReference type="NCBIfam" id="NF010623">
    <property type="entry name" value="PRK14016.1"/>
    <property type="match status" value="1"/>
</dbReference>
<evidence type="ECO:0000256" key="6">
    <source>
        <dbReference type="ARBA" id="ARBA00013005"/>
    </source>
</evidence>
<dbReference type="RefSeq" id="WP_132083146.1">
    <property type="nucleotide sequence ID" value="NZ_SLUI01000018.1"/>
</dbReference>
<reference evidence="16 17" key="1">
    <citation type="submission" date="2019-03" db="EMBL/GenBank/DDBJ databases">
        <title>Genomic Encyclopedia of Type Strains, Phase IV (KMG-IV): sequencing the most valuable type-strain genomes for metagenomic binning, comparative biology and taxonomic classification.</title>
        <authorList>
            <person name="Goeker M."/>
        </authorList>
    </citation>
    <scope>NUCLEOTIDE SEQUENCE [LARGE SCALE GENOMIC DNA]</scope>
    <source>
        <strain evidence="16 17">DSM 15969</strain>
    </source>
</reference>
<dbReference type="InterPro" id="IPR044019">
    <property type="entry name" value="Cyanophycin_syn_N"/>
</dbReference>
<dbReference type="Pfam" id="PF18921">
    <property type="entry name" value="Cyanophycin_syn"/>
    <property type="match status" value="1"/>
</dbReference>
<dbReference type="Pfam" id="PF08443">
    <property type="entry name" value="RimK"/>
    <property type="match status" value="1"/>
</dbReference>
<dbReference type="EC" id="6.3.2.30" evidence="5"/>
<dbReference type="Gene3D" id="3.30.470.20">
    <property type="entry name" value="ATP-grasp fold, B domain"/>
    <property type="match status" value="2"/>
</dbReference>
<dbReference type="Gene3D" id="3.90.190.20">
    <property type="entry name" value="Mur ligase, C-terminal domain"/>
    <property type="match status" value="1"/>
</dbReference>
<comment type="subunit">
    <text evidence="4">Homodimer.</text>
</comment>
<dbReference type="AlphaFoldDB" id="A0A4R1PY65"/>
<dbReference type="Gene3D" id="3.40.1190.10">
    <property type="entry name" value="Mur-like, catalytic domain"/>
    <property type="match status" value="1"/>
</dbReference>
<dbReference type="PANTHER" id="PTHR23135">
    <property type="entry name" value="MUR LIGASE FAMILY MEMBER"/>
    <property type="match status" value="1"/>
</dbReference>
<dbReference type="InterPro" id="IPR036565">
    <property type="entry name" value="Mur-like_cat_sf"/>
</dbReference>
<evidence type="ECO:0000256" key="4">
    <source>
        <dbReference type="ARBA" id="ARBA00011738"/>
    </source>
</evidence>
<evidence type="ECO:0000313" key="16">
    <source>
        <dbReference type="EMBL" id="TCL33275.1"/>
    </source>
</evidence>
<dbReference type="GO" id="GO:0071160">
    <property type="term" value="F:cyanophycin synthetase activity (L-aspartate-adding)"/>
    <property type="evidence" value="ECO:0007669"/>
    <property type="project" value="UniProtKB-EC"/>
</dbReference>
<keyword evidence="17" id="KW-1185">Reference proteome</keyword>
<dbReference type="GO" id="GO:0005524">
    <property type="term" value="F:ATP binding"/>
    <property type="evidence" value="ECO:0007669"/>
    <property type="project" value="UniProtKB-UniRule"/>
</dbReference>
<dbReference type="EC" id="6.3.2.29" evidence="6"/>
<accession>A0A4R1PY65</accession>
<gene>
    <name evidence="16" type="ORF">EV210_11848</name>
</gene>
<dbReference type="PROSITE" id="PS50975">
    <property type="entry name" value="ATP_GRASP"/>
    <property type="match status" value="1"/>
</dbReference>
<dbReference type="SUPFAM" id="SSF56059">
    <property type="entry name" value="Glutathione synthetase ATP-binding domain-like"/>
    <property type="match status" value="1"/>
</dbReference>
<dbReference type="Pfam" id="PF02875">
    <property type="entry name" value="Mur_ligase_C"/>
    <property type="match status" value="1"/>
</dbReference>
<evidence type="ECO:0000313" key="17">
    <source>
        <dbReference type="Proteomes" id="UP000295063"/>
    </source>
</evidence>
<dbReference type="InterPro" id="IPR011761">
    <property type="entry name" value="ATP-grasp"/>
</dbReference>
<comment type="catalytic activity">
    <reaction evidence="12">
        <text>[L-4-(L-arginin-2-N-yl)aspartate](n)-L-aspartate + L-arginine + ATP = [L-4-(L-arginin-2-N-yl)aspartate](n+1) + ADP + phosphate + H(+)</text>
        <dbReference type="Rhea" id="RHEA:23888"/>
        <dbReference type="Rhea" id="RHEA-COMP:13732"/>
        <dbReference type="Rhea" id="RHEA-COMP:13733"/>
        <dbReference type="ChEBI" id="CHEBI:15378"/>
        <dbReference type="ChEBI" id="CHEBI:30616"/>
        <dbReference type="ChEBI" id="CHEBI:32682"/>
        <dbReference type="ChEBI" id="CHEBI:43474"/>
        <dbReference type="ChEBI" id="CHEBI:137986"/>
        <dbReference type="ChEBI" id="CHEBI:137990"/>
        <dbReference type="ChEBI" id="CHEBI:456216"/>
        <dbReference type="EC" id="6.3.2.30"/>
    </reaction>
</comment>
<dbReference type="InterPro" id="IPR013221">
    <property type="entry name" value="Mur_ligase_cen"/>
</dbReference>
<dbReference type="SUPFAM" id="SSF53623">
    <property type="entry name" value="MurD-like peptide ligases, catalytic domain"/>
    <property type="match status" value="1"/>
</dbReference>
<evidence type="ECO:0000256" key="14">
    <source>
        <dbReference type="PROSITE-ProRule" id="PRU00409"/>
    </source>
</evidence>
<evidence type="ECO:0000259" key="15">
    <source>
        <dbReference type="PROSITE" id="PS50975"/>
    </source>
</evidence>
<proteinExistence type="inferred from homology"/>
<dbReference type="Pfam" id="PF08245">
    <property type="entry name" value="Mur_ligase_M"/>
    <property type="match status" value="1"/>
</dbReference>
<sequence>MNILSTRIIEGPNVHSYHPIVRVKLDIGKYEDIPTNEIAGFTERITDLLPGLKEHQCSRGYPGGFLERLIEGTYLAHVFEHVAIELQCMAGYEVSFGKARGSGSPGVYDVVISFRNKGAAQQAVLQADQVLKAVLDKQPIDIKAVITAIKQAGDQNELGPSTAAIYRAAKEKGIPVMRVGDENLLILGYGSKQKRIWATTTSQTGALATDLACDKGLTNKILTDGCIPVPYGMVVTSAEQAKEALREISKPVAVKPLTGNQGKGVTLEITSAVQAERAYQVASEYDKNVIVEQFITGRQYRFCVVNGKVEAVAERIPAYVVGDGKRTVKELVDIVNSDPNRGVGHEKPLTRITIDAVAITVLAKQDCHPQSIPEAGKVVYIRENANLSTGGTAVDVTDIVHPANKQLIERATRLIGLDVAGVDVVAEDITQPIREGTGAVIEINAAPGIRMHHYPSAGKPRNVAGAIIDSLFPDDSTGRIPLVAITGTNGKTTVTRMIGHIWQTAGRRVGMTTTDGIYIDGCCVREGDTTGPASARTVLTDPAVEVAVLETARGGIVRAGLAFDKCDVGIVTNITEDHLGQDGIEDLEGLARVKSLIIETVRPDGFSLLNADDRYVTALASRARGEIVYFSIEPDNIIIRRHLGVGGRAFFVRDNVIYTAKGREAQVIAAVDDIPITLGGIAQHNLQNAMIAAAACYCMKVPPAFIYRGLSTFAENPGRLTVLPVRDFRVCIDYGHNPAGYQALVNTVKRMGASRLVGVIAAPGDRRDDVVVNVGRIAGRGFDHIYVKEDDDLRGRKPGEVSKLLYKGVLEAGLASERIQMVLPEKEAVYAALANAHAGDLIVVFYEKYGDVFQTIQQFCQQCQEQAIETIPAAAVGTGELLVGGVNAV</sequence>
<dbReference type="GO" id="GO:0071161">
    <property type="term" value="F:cyanophycin synthetase activity (L-arginine-adding)"/>
    <property type="evidence" value="ECO:0007669"/>
    <property type="project" value="UniProtKB-EC"/>
</dbReference>
<evidence type="ECO:0000256" key="10">
    <source>
        <dbReference type="ARBA" id="ARBA00022840"/>
    </source>
</evidence>
<comment type="function">
    <text evidence="1">Catalyzes the ATP-dependent polymerization of arginine and aspartate to multi-L-arginyl-poly-L-aspartic acid (cyanophycin; a water-insoluble reserve polymer).</text>
</comment>
<keyword evidence="10 14" id="KW-0067">ATP-binding</keyword>
<organism evidence="16 17">
    <name type="scientific">Anaerospora hongkongensis</name>
    <dbReference type="NCBI Taxonomy" id="244830"/>
    <lineage>
        <taxon>Bacteria</taxon>
        <taxon>Bacillati</taxon>
        <taxon>Bacillota</taxon>
        <taxon>Negativicutes</taxon>
        <taxon>Selenomonadales</taxon>
        <taxon>Sporomusaceae</taxon>
        <taxon>Anaerospora</taxon>
    </lineage>
</organism>
<name>A0A4R1PY65_9FIRM</name>
<dbReference type="OrthoDB" id="9803907at2"/>
<dbReference type="SUPFAM" id="SSF53244">
    <property type="entry name" value="MurD-like peptide ligases, peptide-binding domain"/>
    <property type="match status" value="1"/>
</dbReference>
<comment type="catalytic activity">
    <reaction evidence="13">
        <text>[L-4-(L-arginin-2-N-yl)aspartate](n) + L-aspartate + ATP = [L-4-(L-arginin-2-N-yl)aspartate](n)-L-aspartate + ADP + phosphate + H(+)</text>
        <dbReference type="Rhea" id="RHEA:13277"/>
        <dbReference type="Rhea" id="RHEA-COMP:13728"/>
        <dbReference type="Rhea" id="RHEA-COMP:13733"/>
        <dbReference type="ChEBI" id="CHEBI:15378"/>
        <dbReference type="ChEBI" id="CHEBI:29991"/>
        <dbReference type="ChEBI" id="CHEBI:30616"/>
        <dbReference type="ChEBI" id="CHEBI:43474"/>
        <dbReference type="ChEBI" id="CHEBI:137986"/>
        <dbReference type="ChEBI" id="CHEBI:137990"/>
        <dbReference type="ChEBI" id="CHEBI:456216"/>
        <dbReference type="EC" id="6.3.2.29"/>
    </reaction>
</comment>
<dbReference type="InterPro" id="IPR004101">
    <property type="entry name" value="Mur_ligase_C"/>
</dbReference>
<dbReference type="InterPro" id="IPR036615">
    <property type="entry name" value="Mur_ligase_C_dom_sf"/>
</dbReference>
<evidence type="ECO:0000256" key="11">
    <source>
        <dbReference type="ARBA" id="ARBA00031353"/>
    </source>
</evidence>
<evidence type="ECO:0000256" key="3">
    <source>
        <dbReference type="ARBA" id="ARBA00009060"/>
    </source>
</evidence>
<evidence type="ECO:0000256" key="9">
    <source>
        <dbReference type="ARBA" id="ARBA00022741"/>
    </source>
</evidence>
<dbReference type="Proteomes" id="UP000295063">
    <property type="component" value="Unassembled WGS sequence"/>
</dbReference>
<dbReference type="EMBL" id="SLUI01000018">
    <property type="protein sequence ID" value="TCL33275.1"/>
    <property type="molecule type" value="Genomic_DNA"/>
</dbReference>